<feature type="region of interest" description="Disordered" evidence="1">
    <location>
        <begin position="62"/>
        <end position="121"/>
    </location>
</feature>
<reference evidence="2 3" key="1">
    <citation type="journal article" date="2020" name="Cell">
        <title>Large-Scale Comparative Analyses of Tick Genomes Elucidate Their Genetic Diversity and Vector Capacities.</title>
        <authorList>
            <consortium name="Tick Genome and Microbiome Consortium (TIGMIC)"/>
            <person name="Jia N."/>
            <person name="Wang J."/>
            <person name="Shi W."/>
            <person name="Du L."/>
            <person name="Sun Y."/>
            <person name="Zhan W."/>
            <person name="Jiang J.F."/>
            <person name="Wang Q."/>
            <person name="Zhang B."/>
            <person name="Ji P."/>
            <person name="Bell-Sakyi L."/>
            <person name="Cui X.M."/>
            <person name="Yuan T.T."/>
            <person name="Jiang B.G."/>
            <person name="Yang W.F."/>
            <person name="Lam T.T."/>
            <person name="Chang Q.C."/>
            <person name="Ding S.J."/>
            <person name="Wang X.J."/>
            <person name="Zhu J.G."/>
            <person name="Ruan X.D."/>
            <person name="Zhao L."/>
            <person name="Wei J.T."/>
            <person name="Ye R.Z."/>
            <person name="Que T.C."/>
            <person name="Du C.H."/>
            <person name="Zhou Y.H."/>
            <person name="Cheng J.X."/>
            <person name="Dai P.F."/>
            <person name="Guo W.B."/>
            <person name="Han X.H."/>
            <person name="Huang E.J."/>
            <person name="Li L.F."/>
            <person name="Wei W."/>
            <person name="Gao Y.C."/>
            <person name="Liu J.Z."/>
            <person name="Shao H.Z."/>
            <person name="Wang X."/>
            <person name="Wang C.C."/>
            <person name="Yang T.C."/>
            <person name="Huo Q.B."/>
            <person name="Li W."/>
            <person name="Chen H.Y."/>
            <person name="Chen S.E."/>
            <person name="Zhou L.G."/>
            <person name="Ni X.B."/>
            <person name="Tian J.H."/>
            <person name="Sheng Y."/>
            <person name="Liu T."/>
            <person name="Pan Y.S."/>
            <person name="Xia L.Y."/>
            <person name="Li J."/>
            <person name="Zhao F."/>
            <person name="Cao W.C."/>
        </authorList>
    </citation>
    <scope>NUCLEOTIDE SEQUENCE [LARGE SCALE GENOMIC DNA]</scope>
    <source>
        <strain evidence="2">HaeL-2018</strain>
    </source>
</reference>
<proteinExistence type="predicted"/>
<dbReference type="VEuPathDB" id="VectorBase:HLOH_059851"/>
<dbReference type="Proteomes" id="UP000821853">
    <property type="component" value="Chromosome 10"/>
</dbReference>
<dbReference type="AlphaFoldDB" id="A0A9J6FQV9"/>
<evidence type="ECO:0000313" key="3">
    <source>
        <dbReference type="Proteomes" id="UP000821853"/>
    </source>
</evidence>
<evidence type="ECO:0000313" key="2">
    <source>
        <dbReference type="EMBL" id="KAH9364641.1"/>
    </source>
</evidence>
<feature type="compositionally biased region" description="Basic residues" evidence="1">
    <location>
        <begin position="74"/>
        <end position="85"/>
    </location>
</feature>
<gene>
    <name evidence="2" type="ORF">HPB48_022278</name>
</gene>
<keyword evidence="3" id="KW-1185">Reference proteome</keyword>
<accession>A0A9J6FQV9</accession>
<dbReference type="EMBL" id="JABSTR010000002">
    <property type="protein sequence ID" value="KAH9364641.1"/>
    <property type="molecule type" value="Genomic_DNA"/>
</dbReference>
<comment type="caution">
    <text evidence="2">The sequence shown here is derived from an EMBL/GenBank/DDBJ whole genome shotgun (WGS) entry which is preliminary data.</text>
</comment>
<protein>
    <submittedName>
        <fullName evidence="2">Uncharacterized protein</fullName>
    </submittedName>
</protein>
<dbReference type="OrthoDB" id="6492679at2759"/>
<name>A0A9J6FQV9_HAELO</name>
<organism evidence="2 3">
    <name type="scientific">Haemaphysalis longicornis</name>
    <name type="common">Bush tick</name>
    <dbReference type="NCBI Taxonomy" id="44386"/>
    <lineage>
        <taxon>Eukaryota</taxon>
        <taxon>Metazoa</taxon>
        <taxon>Ecdysozoa</taxon>
        <taxon>Arthropoda</taxon>
        <taxon>Chelicerata</taxon>
        <taxon>Arachnida</taxon>
        <taxon>Acari</taxon>
        <taxon>Parasitiformes</taxon>
        <taxon>Ixodida</taxon>
        <taxon>Ixodoidea</taxon>
        <taxon>Ixodidae</taxon>
        <taxon>Haemaphysalinae</taxon>
        <taxon>Haemaphysalis</taxon>
    </lineage>
</organism>
<evidence type="ECO:0000256" key="1">
    <source>
        <dbReference type="SAM" id="MobiDB-lite"/>
    </source>
</evidence>
<sequence length="121" mass="13164">MEDKYCALEQQLRRIHCLGEGNASYASLLDSVTAQLSTVNTSSSAYALLLRLKASSTIDRRRGRIIKGQPTSLARRRPGLPRGAKRVPAGRPTKTGADPRAKLRHSLSMSISRNVPSAKGH</sequence>